<keyword evidence="9" id="KW-1185">Reference proteome</keyword>
<dbReference type="InterPro" id="IPR019775">
    <property type="entry name" value="WD40_repeat_CS"/>
</dbReference>
<dbReference type="PROSITE" id="PS50294">
    <property type="entry name" value="WD_REPEATS_REGION"/>
    <property type="match status" value="5"/>
</dbReference>
<evidence type="ECO:0000256" key="4">
    <source>
        <dbReference type="ARBA" id="ARBA00023134"/>
    </source>
</evidence>
<evidence type="ECO:0000259" key="7">
    <source>
        <dbReference type="PROSITE" id="PS50104"/>
    </source>
</evidence>
<dbReference type="InterPro" id="IPR035897">
    <property type="entry name" value="Toll_tir_struct_dom_sf"/>
</dbReference>
<dbReference type="GO" id="GO:0007165">
    <property type="term" value="P:signal transduction"/>
    <property type="evidence" value="ECO:0007669"/>
    <property type="project" value="InterPro"/>
</dbReference>
<dbReference type="AlphaFoldDB" id="A0A2T1E4Y7"/>
<dbReference type="Pfam" id="PF13676">
    <property type="entry name" value="TIR_2"/>
    <property type="match status" value="1"/>
</dbReference>
<dbReference type="Pfam" id="PF23414">
    <property type="entry name" value="Beta-prop_EML_2"/>
    <property type="match status" value="1"/>
</dbReference>
<evidence type="ECO:0000256" key="3">
    <source>
        <dbReference type="ARBA" id="ARBA00022741"/>
    </source>
</evidence>
<dbReference type="GO" id="GO:0005525">
    <property type="term" value="F:GTP binding"/>
    <property type="evidence" value="ECO:0007669"/>
    <property type="project" value="UniProtKB-KW"/>
</dbReference>
<evidence type="ECO:0000256" key="1">
    <source>
        <dbReference type="ARBA" id="ARBA00022574"/>
    </source>
</evidence>
<feature type="repeat" description="WD" evidence="5">
    <location>
        <begin position="205"/>
        <end position="246"/>
    </location>
</feature>
<dbReference type="Gene3D" id="3.40.50.10140">
    <property type="entry name" value="Toll/interleukin-1 receptor homology (TIR) domain"/>
    <property type="match status" value="1"/>
</dbReference>
<dbReference type="NCBIfam" id="TIGR00231">
    <property type="entry name" value="small_GTP"/>
    <property type="match status" value="1"/>
</dbReference>
<dbReference type="InterPro" id="IPR036322">
    <property type="entry name" value="WD40_repeat_dom_sf"/>
</dbReference>
<dbReference type="PRINTS" id="PR00320">
    <property type="entry name" value="GPROTEINBRPT"/>
</dbReference>
<dbReference type="Gene3D" id="2.130.10.10">
    <property type="entry name" value="YVTN repeat-like/Quinoprotein amine dehydrogenase"/>
    <property type="match status" value="3"/>
</dbReference>
<dbReference type="SUPFAM" id="SSF52200">
    <property type="entry name" value="Toll/Interleukin receptor TIR domain"/>
    <property type="match status" value="1"/>
</dbReference>
<dbReference type="InterPro" id="IPR027417">
    <property type="entry name" value="P-loop_NTPase"/>
</dbReference>
<dbReference type="PRINTS" id="PR00449">
    <property type="entry name" value="RASTRNSFRMNG"/>
</dbReference>
<dbReference type="SMART" id="SM00320">
    <property type="entry name" value="WD40"/>
    <property type="match status" value="7"/>
</dbReference>
<evidence type="ECO:0000313" key="8">
    <source>
        <dbReference type="EMBL" id="PSB27786.1"/>
    </source>
</evidence>
<dbReference type="InterPro" id="IPR001680">
    <property type="entry name" value="WD40_rpt"/>
</dbReference>
<dbReference type="Proteomes" id="UP000239576">
    <property type="component" value="Unassembled WGS sequence"/>
</dbReference>
<feature type="region of interest" description="Disordered" evidence="6">
    <location>
        <begin position="1"/>
        <end position="25"/>
    </location>
</feature>
<evidence type="ECO:0000256" key="5">
    <source>
        <dbReference type="PROSITE-ProRule" id="PRU00221"/>
    </source>
</evidence>
<keyword evidence="4" id="KW-0342">GTP-binding</keyword>
<dbReference type="SUPFAM" id="SSF52540">
    <property type="entry name" value="P-loop containing nucleoside triphosphate hydrolases"/>
    <property type="match status" value="1"/>
</dbReference>
<sequence length="1183" mass="132763">MPPSEFLPDLPNYDPEPADGVRVGESPVPGLTLRRILRGHEDDIGRIAWSPDGSLLASPSDDTTIRIWDVASSRALQTLQGDGEINSVAWSPNTQRLASDNSSGNTICLWNVASGKPLQTLKGHTDIVWSVKWSPDGQRLASGSQDQTICLWDTVSGKKLQSLRGHTSWIQSVAWSPDGQHLASSSGDDTIRLWDATSGKHLHTLQGHTNSVYTVEWLRDSQRLLSASADNTIRLWDATSGKTLQMLEVHSGYVRCIALSTNDKWLASKSSDNTVRIWRCDTWACVAVINEASDTYDPSVAFHPSLPLLATLGEKDCTIRIWELDESLLLGQAQKSVHYTTAKIVLVGDSGVGKTGLGYRLAQNEFKEHASTHGQQFWVIDELGKTRKDGTQCEAVLWDLAGQHVYRSIHSIFLDHVNASLVLFDPSNRQDPLKGAEFWLEQLKGNAQLPPSVLVGARVDRGAPALSQQDLEQFCQRYGISGGYISTSAMTGDGLPELLERLKAQIPWDEMTTTVTTVTFKRIKDYVLALKEQPDRKNVLVSPAELRVLLETSLETSEVSETDQVWTFTDAEMMTAVGHLENHGYVSILRSSAGEQSILLRPELLVGLAASIVLQADKHPRELGAINEAELLKGNYAFDELKGLEPAEQQLLLDAAVLRFLDHSICFRETLDTDTLLIFPALIKQKRPLQDDTPFSDDISYIVRGRVENIYATLVVLLGYTPSFLRINHWQNQAQYEMDAGQICGFRMLADREGEIELVLYYGDQMPTSGRTAFQTLFEQFLYQREVEVTRFPPVLCENHHRLERTTVTKRSREGKTFAFCEECGSKVDLPAAQPASIGTSASSWLQREEAIARLRNTYETHLSNVKGYRRQWAAPRCHLSYVPAQETWAKIFQHDLRDAGIYLVSDVAQVQPDDYVVVLDTPAYQQAWQQSAAALKDDRTLIQSRLVSKKRLLSLVLESKTTSASSHDLRGCKPGDFCNPSHYPVSLFDLVLNLYAIPFDLMGFAPLRESLHRQWEENLSQFAPDLTPTIKSLKVFISYAHKDEEFKDELVTMLASMQRQGIINAWQDRLIEPGDEWYQAIQTAMNECDIALLLVSKNFLASRFISDQEVPRLLQRRKEEGMRVIPIIIRQCMWSSEPILKDLQALPRDGKAVITFSEGNGDRDQAWADIVKALEKRAKEFQ</sequence>
<dbReference type="PROSITE" id="PS50082">
    <property type="entry name" value="WD_REPEATS_2"/>
    <property type="match status" value="5"/>
</dbReference>
<accession>A0A2T1E4Y7</accession>
<dbReference type="EMBL" id="PVWK01000084">
    <property type="protein sequence ID" value="PSB27786.1"/>
    <property type="molecule type" value="Genomic_DNA"/>
</dbReference>
<feature type="repeat" description="WD" evidence="5">
    <location>
        <begin position="247"/>
        <end position="278"/>
    </location>
</feature>
<keyword evidence="1 5" id="KW-0853">WD repeat</keyword>
<dbReference type="OrthoDB" id="434800at2"/>
<dbReference type="SUPFAM" id="SSF50978">
    <property type="entry name" value="WD40 repeat-like"/>
    <property type="match status" value="1"/>
</dbReference>
<dbReference type="PROSITE" id="PS50104">
    <property type="entry name" value="TIR"/>
    <property type="match status" value="1"/>
</dbReference>
<gene>
    <name evidence="8" type="ORF">C7B82_15475</name>
</gene>
<dbReference type="InterPro" id="IPR005225">
    <property type="entry name" value="Small_GTP-bd"/>
</dbReference>
<reference evidence="9" key="1">
    <citation type="submission" date="2018-02" db="EMBL/GenBank/DDBJ databases">
        <authorList>
            <person name="Moore K."/>
            <person name="Momper L."/>
        </authorList>
    </citation>
    <scope>NUCLEOTIDE SEQUENCE [LARGE SCALE GENOMIC DNA]</scope>
    <source>
        <strain evidence="9">ULC18</strain>
    </source>
</reference>
<dbReference type="CDD" id="cd00200">
    <property type="entry name" value="WD40"/>
    <property type="match status" value="1"/>
</dbReference>
<dbReference type="CDD" id="cd00154">
    <property type="entry name" value="Rab"/>
    <property type="match status" value="1"/>
</dbReference>
<dbReference type="PROSITE" id="PS00678">
    <property type="entry name" value="WD_REPEATS_1"/>
    <property type="match status" value="2"/>
</dbReference>
<dbReference type="Pfam" id="PF00400">
    <property type="entry name" value="WD40"/>
    <property type="match status" value="2"/>
</dbReference>
<dbReference type="InterPro" id="IPR015943">
    <property type="entry name" value="WD40/YVTN_repeat-like_dom_sf"/>
</dbReference>
<feature type="repeat" description="WD" evidence="5">
    <location>
        <begin position="121"/>
        <end position="162"/>
    </location>
</feature>
<dbReference type="InterPro" id="IPR055442">
    <property type="entry name" value="Beta-prop_EML-like_2nd"/>
</dbReference>
<dbReference type="SMART" id="SM00255">
    <property type="entry name" value="TIR"/>
    <property type="match status" value="1"/>
</dbReference>
<dbReference type="GO" id="GO:0003924">
    <property type="term" value="F:GTPase activity"/>
    <property type="evidence" value="ECO:0007669"/>
    <property type="project" value="InterPro"/>
</dbReference>
<dbReference type="InterPro" id="IPR001806">
    <property type="entry name" value="Small_GTPase"/>
</dbReference>
<name>A0A2T1E4Y7_9CYAN</name>
<feature type="domain" description="TIR" evidence="7">
    <location>
        <begin position="1032"/>
        <end position="1175"/>
    </location>
</feature>
<protein>
    <recommendedName>
        <fullName evidence="7">TIR domain-containing protein</fullName>
    </recommendedName>
</protein>
<evidence type="ECO:0000256" key="2">
    <source>
        <dbReference type="ARBA" id="ARBA00022737"/>
    </source>
</evidence>
<dbReference type="Gene3D" id="3.40.50.300">
    <property type="entry name" value="P-loop containing nucleotide triphosphate hydrolases"/>
    <property type="match status" value="1"/>
</dbReference>
<reference evidence="8 9" key="2">
    <citation type="submission" date="2018-03" db="EMBL/GenBank/DDBJ databases">
        <title>The ancient ancestry and fast evolution of plastids.</title>
        <authorList>
            <person name="Moore K.R."/>
            <person name="Magnabosco C."/>
            <person name="Momper L."/>
            <person name="Gold D.A."/>
            <person name="Bosak T."/>
            <person name="Fournier G.P."/>
        </authorList>
    </citation>
    <scope>NUCLEOTIDE SEQUENCE [LARGE SCALE GENOMIC DNA]</scope>
    <source>
        <strain evidence="8 9">ULC18</strain>
    </source>
</reference>
<evidence type="ECO:0000313" key="9">
    <source>
        <dbReference type="Proteomes" id="UP000239576"/>
    </source>
</evidence>
<dbReference type="InterPro" id="IPR000157">
    <property type="entry name" value="TIR_dom"/>
</dbReference>
<dbReference type="PANTHER" id="PTHR22847:SF637">
    <property type="entry name" value="WD REPEAT DOMAIN 5B"/>
    <property type="match status" value="1"/>
</dbReference>
<dbReference type="SMART" id="SM00173">
    <property type="entry name" value="RAS"/>
    <property type="match status" value="1"/>
</dbReference>
<feature type="repeat" description="WD" evidence="5">
    <location>
        <begin position="163"/>
        <end position="204"/>
    </location>
</feature>
<dbReference type="PANTHER" id="PTHR22847">
    <property type="entry name" value="WD40 REPEAT PROTEIN"/>
    <property type="match status" value="1"/>
</dbReference>
<feature type="repeat" description="WD" evidence="5">
    <location>
        <begin position="37"/>
        <end position="78"/>
    </location>
</feature>
<dbReference type="SMART" id="SM00175">
    <property type="entry name" value="RAB"/>
    <property type="match status" value="1"/>
</dbReference>
<dbReference type="RefSeq" id="WP_106257196.1">
    <property type="nucleotide sequence ID" value="NZ_CAWNSW010000089.1"/>
</dbReference>
<dbReference type="PROSITE" id="PS51419">
    <property type="entry name" value="RAB"/>
    <property type="match status" value="1"/>
</dbReference>
<evidence type="ECO:0000256" key="6">
    <source>
        <dbReference type="SAM" id="MobiDB-lite"/>
    </source>
</evidence>
<organism evidence="8 9">
    <name type="scientific">Stenomitos frigidus ULC18</name>
    <dbReference type="NCBI Taxonomy" id="2107698"/>
    <lineage>
        <taxon>Bacteria</taxon>
        <taxon>Bacillati</taxon>
        <taxon>Cyanobacteriota</taxon>
        <taxon>Cyanophyceae</taxon>
        <taxon>Leptolyngbyales</taxon>
        <taxon>Leptolyngbyaceae</taxon>
        <taxon>Stenomitos</taxon>
    </lineage>
</organism>
<proteinExistence type="predicted"/>
<dbReference type="InterPro" id="IPR020472">
    <property type="entry name" value="WD40_PAC1"/>
</dbReference>
<keyword evidence="3" id="KW-0547">Nucleotide-binding</keyword>
<dbReference type="Pfam" id="PF08477">
    <property type="entry name" value="Roc"/>
    <property type="match status" value="1"/>
</dbReference>
<dbReference type="SMART" id="SM00174">
    <property type="entry name" value="RHO"/>
    <property type="match status" value="1"/>
</dbReference>
<keyword evidence="2" id="KW-0677">Repeat</keyword>
<comment type="caution">
    <text evidence="8">The sequence shown here is derived from an EMBL/GenBank/DDBJ whole genome shotgun (WGS) entry which is preliminary data.</text>
</comment>